<accession>A0A1I7UT58</accession>
<keyword evidence="2" id="KW-1185">Reference proteome</keyword>
<dbReference type="PROSITE" id="PS50181">
    <property type="entry name" value="FBOX"/>
    <property type="match status" value="1"/>
</dbReference>
<sequence>MSFPLLRLPDLALEEVLEQLIPKEILFLAQTSLQARRRISRHRKSYTVEIRVEDEDSGSFVEISRDCQEDFRIQVKNTRKRFDSSWRFQRSVPVRYEGDTLVSQWKQIDTAIQEILDFLMEIFQIEKVSFRICGSIDTHSAVLIVEHCISKNLKIGTIWWPFCKTDEIDKRILEASKHASDLCIIESRSSTICFNDFHLFRMYRLEILNARWMTVEQIVALRNCKQVELGYVRFDEESLNKILLGWMEDAGELEEVAICTHRRLEMEDVIIGLNLVRVQGGRNLKYYFITHNGTLFSVKASSAKSIVMKREEWEE</sequence>
<proteinExistence type="predicted"/>
<organism evidence="2 3">
    <name type="scientific">Caenorhabditis tropicalis</name>
    <dbReference type="NCBI Taxonomy" id="1561998"/>
    <lineage>
        <taxon>Eukaryota</taxon>
        <taxon>Metazoa</taxon>
        <taxon>Ecdysozoa</taxon>
        <taxon>Nematoda</taxon>
        <taxon>Chromadorea</taxon>
        <taxon>Rhabditida</taxon>
        <taxon>Rhabditina</taxon>
        <taxon>Rhabditomorpha</taxon>
        <taxon>Rhabditoidea</taxon>
        <taxon>Rhabditidae</taxon>
        <taxon>Peloderinae</taxon>
        <taxon>Caenorhabditis</taxon>
    </lineage>
</organism>
<dbReference type="InterPro" id="IPR001810">
    <property type="entry name" value="F-box_dom"/>
</dbReference>
<dbReference type="Proteomes" id="UP000095282">
    <property type="component" value="Unplaced"/>
</dbReference>
<reference evidence="3" key="1">
    <citation type="submission" date="2016-11" db="UniProtKB">
        <authorList>
            <consortium name="WormBaseParasite"/>
        </authorList>
    </citation>
    <scope>IDENTIFICATION</scope>
</reference>
<evidence type="ECO:0000259" key="1">
    <source>
        <dbReference type="PROSITE" id="PS50181"/>
    </source>
</evidence>
<protein>
    <submittedName>
        <fullName evidence="3">F-box domain-containing protein</fullName>
    </submittedName>
</protein>
<dbReference type="PANTHER" id="PTHR21503:SF48">
    <property type="entry name" value="F-BOX ASSOCIATED DOMAIN-CONTAINING PROTEIN-RELATED"/>
    <property type="match status" value="1"/>
</dbReference>
<evidence type="ECO:0000313" key="2">
    <source>
        <dbReference type="Proteomes" id="UP000095282"/>
    </source>
</evidence>
<name>A0A1I7UT58_9PELO</name>
<evidence type="ECO:0000313" key="3">
    <source>
        <dbReference type="WBParaSite" id="Csp11.Scaffold630.g19091.t1"/>
    </source>
</evidence>
<dbReference type="WBParaSite" id="Csp11.Scaffold630.g19091.t1">
    <property type="protein sequence ID" value="Csp11.Scaffold630.g19091.t1"/>
    <property type="gene ID" value="Csp11.Scaffold630.g19091"/>
</dbReference>
<dbReference type="Pfam" id="PF00646">
    <property type="entry name" value="F-box"/>
    <property type="match status" value="1"/>
</dbReference>
<feature type="domain" description="F-box" evidence="1">
    <location>
        <begin position="2"/>
        <end position="49"/>
    </location>
</feature>
<dbReference type="AlphaFoldDB" id="A0A1I7UT58"/>
<dbReference type="eggNOG" id="ENOG502TKBC">
    <property type="taxonomic scope" value="Eukaryota"/>
</dbReference>
<dbReference type="PANTHER" id="PTHR21503">
    <property type="entry name" value="F-BOX-CONTAINING HYPOTHETICAL PROTEIN C.ELEGANS"/>
    <property type="match status" value="1"/>
</dbReference>